<dbReference type="AlphaFoldDB" id="A0AAN7QCG9"/>
<protein>
    <recommendedName>
        <fullName evidence="2">T6SS Phospholipase effector Tle1-like catalytic domain-containing protein</fullName>
    </recommendedName>
</protein>
<feature type="compositionally biased region" description="Basic and acidic residues" evidence="1">
    <location>
        <begin position="473"/>
        <end position="487"/>
    </location>
</feature>
<feature type="compositionally biased region" description="Polar residues" evidence="1">
    <location>
        <begin position="152"/>
        <end position="166"/>
    </location>
</feature>
<feature type="compositionally biased region" description="Low complexity" evidence="1">
    <location>
        <begin position="57"/>
        <end position="76"/>
    </location>
</feature>
<dbReference type="InterPro" id="IPR018712">
    <property type="entry name" value="Tle1-like_cat"/>
</dbReference>
<organism evidence="3 4">
    <name type="scientific">Lithohypha guttulata</name>
    <dbReference type="NCBI Taxonomy" id="1690604"/>
    <lineage>
        <taxon>Eukaryota</taxon>
        <taxon>Fungi</taxon>
        <taxon>Dikarya</taxon>
        <taxon>Ascomycota</taxon>
        <taxon>Pezizomycotina</taxon>
        <taxon>Eurotiomycetes</taxon>
        <taxon>Chaetothyriomycetidae</taxon>
        <taxon>Chaetothyriales</taxon>
        <taxon>Trichomeriaceae</taxon>
        <taxon>Lithohypha</taxon>
    </lineage>
</organism>
<evidence type="ECO:0000256" key="1">
    <source>
        <dbReference type="SAM" id="MobiDB-lite"/>
    </source>
</evidence>
<feature type="compositionally biased region" description="Basic and acidic residues" evidence="1">
    <location>
        <begin position="7"/>
        <end position="18"/>
    </location>
</feature>
<feature type="region of interest" description="Disordered" evidence="1">
    <location>
        <begin position="1"/>
        <end position="392"/>
    </location>
</feature>
<name>A0AAN7QCG9_9EURO</name>
<feature type="compositionally biased region" description="Polar residues" evidence="1">
    <location>
        <begin position="421"/>
        <end position="430"/>
    </location>
</feature>
<feature type="compositionally biased region" description="Basic and acidic residues" evidence="1">
    <location>
        <begin position="522"/>
        <end position="536"/>
    </location>
</feature>
<feature type="region of interest" description="Disordered" evidence="1">
    <location>
        <begin position="472"/>
        <end position="568"/>
    </location>
</feature>
<feature type="region of interest" description="Disordered" evidence="1">
    <location>
        <begin position="844"/>
        <end position="877"/>
    </location>
</feature>
<dbReference type="Proteomes" id="UP001309876">
    <property type="component" value="Unassembled WGS sequence"/>
</dbReference>
<feature type="compositionally biased region" description="Polar residues" evidence="1">
    <location>
        <begin position="87"/>
        <end position="117"/>
    </location>
</feature>
<dbReference type="EMBL" id="JAVRRJ010000013">
    <property type="protein sequence ID" value="KAK5080611.1"/>
    <property type="molecule type" value="Genomic_DNA"/>
</dbReference>
<reference evidence="3 4" key="1">
    <citation type="submission" date="2023-08" db="EMBL/GenBank/DDBJ databases">
        <title>Black Yeasts Isolated from many extreme environments.</title>
        <authorList>
            <person name="Coleine C."/>
            <person name="Stajich J.E."/>
            <person name="Selbmann L."/>
        </authorList>
    </citation>
    <scope>NUCLEOTIDE SEQUENCE [LARGE SCALE GENOMIC DNA]</scope>
    <source>
        <strain evidence="3 4">CCFEE 5910</strain>
    </source>
</reference>
<evidence type="ECO:0000313" key="3">
    <source>
        <dbReference type="EMBL" id="KAK5080611.1"/>
    </source>
</evidence>
<feature type="compositionally biased region" description="Polar residues" evidence="1">
    <location>
        <begin position="351"/>
        <end position="368"/>
    </location>
</feature>
<evidence type="ECO:0000259" key="2">
    <source>
        <dbReference type="Pfam" id="PF09994"/>
    </source>
</evidence>
<proteinExistence type="predicted"/>
<dbReference type="SUPFAM" id="SSF53474">
    <property type="entry name" value="alpha/beta-Hydrolases"/>
    <property type="match status" value="1"/>
</dbReference>
<feature type="compositionally biased region" description="Basic and acidic residues" evidence="1">
    <location>
        <begin position="126"/>
        <end position="135"/>
    </location>
</feature>
<feature type="region of interest" description="Disordered" evidence="1">
    <location>
        <begin position="414"/>
        <end position="449"/>
    </location>
</feature>
<keyword evidence="4" id="KW-1185">Reference proteome</keyword>
<accession>A0AAN7QCG9</accession>
<evidence type="ECO:0000313" key="4">
    <source>
        <dbReference type="Proteomes" id="UP001309876"/>
    </source>
</evidence>
<dbReference type="PANTHER" id="PTHR33840">
    <property type="match status" value="1"/>
</dbReference>
<gene>
    <name evidence="3" type="ORF">LTR05_008556</name>
</gene>
<dbReference type="PANTHER" id="PTHR33840:SF2">
    <property type="entry name" value="TLE1 PHOSPHOLIPASE DOMAIN-CONTAINING PROTEIN"/>
    <property type="match status" value="1"/>
</dbReference>
<feature type="compositionally biased region" description="Polar residues" evidence="1">
    <location>
        <begin position="847"/>
        <end position="858"/>
    </location>
</feature>
<feature type="compositionally biased region" description="Polar residues" evidence="1">
    <location>
        <begin position="554"/>
        <end position="565"/>
    </location>
</feature>
<feature type="domain" description="T6SS Phospholipase effector Tle1-like catalytic" evidence="2">
    <location>
        <begin position="634"/>
        <end position="905"/>
    </location>
</feature>
<feature type="compositionally biased region" description="Polar residues" evidence="1">
    <location>
        <begin position="242"/>
        <end position="261"/>
    </location>
</feature>
<comment type="caution">
    <text evidence="3">The sequence shown here is derived from an EMBL/GenBank/DDBJ whole genome shotgun (WGS) entry which is preliminary data.</text>
</comment>
<feature type="compositionally biased region" description="Polar residues" evidence="1">
    <location>
        <begin position="218"/>
        <end position="235"/>
    </location>
</feature>
<sequence>MGPWHRAVTDNDAQREETPSLLSTIGAASFPTTADHVRAMGGLSKASEIPRGSTMWQSEGGSSESQQETTASSTSAPHSQDPDQDDTASTSTLWTRSMYPSQPKATTSSLRSRSIASRTEEEQEEENKHMPERTLRRMPRSIRIERVVSKAPSETTVARSPSTASIVSDDAFSPVQYLTNEHAQVPSHPSSATEHASQPTVNGSAPCPGSQYDEKTTDASAASRTGSEKLTGSSSKARKSYPMQQSLDGSSTLPDSPPQSETESEPDDIASVPQSEEMAVHKPKKKWQRRIYPLQSHISHADLQRAPTPPPSPPARVQDSGEKAFQDFTNESKHSDTKGKPLRRQVYPLQSPASVANLQAATHQQPQQVLAADHKSKTPTDQSEFHQAVKRKAIRRQGYPLQAQASVANLQTAEVPEHQQPHNTVSTTKSSVEDLSEDNQAVQRKTVMRRQRYPLQMQASVAHLPKSAVLQAKAEEHKSQVSPPDDRQIDEDEASPQKSHSLRRQVYPLQSPASVAALRHSSTSEKANEVEDHDALSIRPAQDPTRLRVPTPVNVANTTSTQNSSRESELATKVISQWRRQIYPVQSPNHNSYIHRAPSPQPPGLEAEEDRGPIHLPKNLRAVKDADSHDPKGRTIVVCLDGTGDKFDNDNSNIVHLVSALKKDDASQVSYYQAGIGTYGSAGGLSKGFSAAMDMAVGSGLGLHVRDAYHFLMHTYKEGDKICIFGFSRGAYTARCLAGMIHKVGLLPPRNVQQIPFAYEFYTNDTAEGWTQSEDFKRTFCIDVCVYFLGCFDSVASVGFIPRQLPLSSTPSSQVRYFRHAMALDERRAKFKICRHQTKTWDDIEKSSSQAETNIRSANSKEQDQPPKYSPSAKYGAHADVGGGAVANDERHKLAQIPLRWMIRQAFECNTGIIFKTKSLAEFGLDVHTLWPKYKRLTAPSHGPPPSLLEKYKSDLPPRSIRRSKLVPIDKHEKGEDFYHLRGHADDDWTPEQVEDFYDAMSIMNDQLIQAPTWWILEFWPVQYKVPTVPGEVVVRTGPNLGRYRGVDDAEPNLHWTGLRRMEHMGYKIQARTAAHATWQTVV</sequence>
<feature type="compositionally biased region" description="Polar residues" evidence="1">
    <location>
        <begin position="176"/>
        <end position="203"/>
    </location>
</feature>
<dbReference type="Pfam" id="PF09994">
    <property type="entry name" value="T6SS_Tle1-like_cat"/>
    <property type="match status" value="1"/>
</dbReference>
<dbReference type="InterPro" id="IPR029058">
    <property type="entry name" value="AB_hydrolase_fold"/>
</dbReference>
<feature type="compositionally biased region" description="Basic and acidic residues" evidence="1">
    <location>
        <begin position="319"/>
        <end position="339"/>
    </location>
</feature>